<evidence type="ECO:0000313" key="2">
    <source>
        <dbReference type="EMBL" id="AKD02722.1"/>
    </source>
</evidence>
<dbReference type="KEGG" id="pko:PKOR_05770"/>
<name>A0A0E3UVS0_9BACT</name>
<dbReference type="PATRIC" id="fig|400092.3.peg.1280"/>
<feature type="transmembrane region" description="Helical" evidence="1">
    <location>
        <begin position="95"/>
        <end position="114"/>
    </location>
</feature>
<dbReference type="STRING" id="400092.PKOR_05770"/>
<organism evidence="2 3">
    <name type="scientific">Pontibacter korlensis</name>
    <dbReference type="NCBI Taxonomy" id="400092"/>
    <lineage>
        <taxon>Bacteria</taxon>
        <taxon>Pseudomonadati</taxon>
        <taxon>Bacteroidota</taxon>
        <taxon>Cytophagia</taxon>
        <taxon>Cytophagales</taxon>
        <taxon>Hymenobacteraceae</taxon>
        <taxon>Pontibacter</taxon>
    </lineage>
</organism>
<evidence type="ECO:0000313" key="3">
    <source>
        <dbReference type="Proteomes" id="UP000033109"/>
    </source>
</evidence>
<proteinExistence type="predicted"/>
<dbReference type="RefSeq" id="WP_046309659.1">
    <property type="nucleotide sequence ID" value="NZ_CBCSCY010000001.1"/>
</dbReference>
<keyword evidence="3" id="KW-1185">Reference proteome</keyword>
<keyword evidence="1" id="KW-1133">Transmembrane helix</keyword>
<dbReference type="HOGENOM" id="CLU_681257_0_0_10"/>
<sequence>MQKLTNQKSLYKADLLLLLLYVATAVIILFRISVEGTGYLSPDSKAYLGLAQNLKDGYGFYVLNSDGTGRHYFSTWPVGYPVLIYLFSELTTISIYWSSKVLNLLLLAGGFALFRQLNRQYSYLLASVYGAYTFMEVYSFTWSEAPFLLCLLLLAHLVYKVWEQQDVYRNTVFIFLLCLTLFLLRYVGAFSFGVPVLLGLYYGYRQNVRAAIVLLVSAVLLTILAGAYLYTNYALSGFTTGFDRLEAETENAGSFVQMLLRGLLNEFLIIREYRPANQPDYLLYVTAALQLLVLFYICFTINRHFNFWQAFKKNKFAVACAGIASLYLMAILALRTLSHFDDLDYRLLSPFSFLVFISLIHTFSLLPNTHKEVVRAKYVLFGFFVISLLLNVPKKFVVSQLQLLF</sequence>
<feature type="transmembrane region" description="Helical" evidence="1">
    <location>
        <begin position="174"/>
        <end position="204"/>
    </location>
</feature>
<keyword evidence="1" id="KW-0812">Transmembrane</keyword>
<dbReference type="Proteomes" id="UP000033109">
    <property type="component" value="Chromosome"/>
</dbReference>
<feature type="transmembrane region" description="Helical" evidence="1">
    <location>
        <begin position="15"/>
        <end position="34"/>
    </location>
</feature>
<evidence type="ECO:0008006" key="4">
    <source>
        <dbReference type="Google" id="ProtNLM"/>
    </source>
</evidence>
<dbReference type="EMBL" id="CP009621">
    <property type="protein sequence ID" value="AKD02722.1"/>
    <property type="molecule type" value="Genomic_DNA"/>
</dbReference>
<feature type="transmembrane region" description="Helical" evidence="1">
    <location>
        <begin position="314"/>
        <end position="335"/>
    </location>
</feature>
<dbReference type="OrthoDB" id="9123883at2"/>
<evidence type="ECO:0000256" key="1">
    <source>
        <dbReference type="SAM" id="Phobius"/>
    </source>
</evidence>
<protein>
    <recommendedName>
        <fullName evidence="4">Glycosyltransferase RgtA/B/C/D-like domain-containing protein</fullName>
    </recommendedName>
</protein>
<feature type="transmembrane region" description="Helical" evidence="1">
    <location>
        <begin position="121"/>
        <end position="139"/>
    </location>
</feature>
<reference evidence="2 3" key="1">
    <citation type="journal article" date="2015" name="Sci. Rep.">
        <title>Unraveling adaptation of Pontibacter korlensis to radiation and infertility in desert through complete genome and comparative transcriptomic analysis.</title>
        <authorList>
            <person name="Dai J."/>
            <person name="Dai W."/>
            <person name="Qiu C."/>
            <person name="Yang Z."/>
            <person name="Zhang Y."/>
            <person name="Zhou M."/>
            <person name="Zhang L."/>
            <person name="Fang C."/>
            <person name="Gao Q."/>
            <person name="Yang Q."/>
            <person name="Li X."/>
            <person name="Wang Z."/>
            <person name="Wang Z."/>
            <person name="Jia Z."/>
            <person name="Chen X."/>
        </authorList>
    </citation>
    <scope>NUCLEOTIDE SEQUENCE [LARGE SCALE GENOMIC DNA]</scope>
    <source>
        <strain evidence="2 3">X14-1T</strain>
    </source>
</reference>
<accession>A0A0E3UVS0</accession>
<dbReference type="AlphaFoldDB" id="A0A0E3UVS0"/>
<feature type="transmembrane region" description="Helical" evidence="1">
    <location>
        <begin position="378"/>
        <end position="397"/>
    </location>
</feature>
<feature type="transmembrane region" description="Helical" evidence="1">
    <location>
        <begin position="282"/>
        <end position="302"/>
    </location>
</feature>
<feature type="transmembrane region" description="Helical" evidence="1">
    <location>
        <begin position="347"/>
        <end position="366"/>
    </location>
</feature>
<keyword evidence="1" id="KW-0472">Membrane</keyword>
<feature type="transmembrane region" description="Helical" evidence="1">
    <location>
        <begin position="210"/>
        <end position="231"/>
    </location>
</feature>
<gene>
    <name evidence="2" type="ORF">PKOR_05770</name>
</gene>